<evidence type="ECO:0000313" key="2">
    <source>
        <dbReference type="EMBL" id="CAE7751460.1"/>
    </source>
</evidence>
<comment type="caution">
    <text evidence="2">The sequence shown here is derived from an EMBL/GenBank/DDBJ whole genome shotgun (WGS) entry which is preliminary data.</text>
</comment>
<dbReference type="Proteomes" id="UP000649617">
    <property type="component" value="Unassembled WGS sequence"/>
</dbReference>
<keyword evidence="3" id="KW-1185">Reference proteome</keyword>
<accession>A0A812XT42</accession>
<feature type="non-terminal residue" evidence="2">
    <location>
        <position position="94"/>
    </location>
</feature>
<reference evidence="2" key="1">
    <citation type="submission" date="2021-02" db="EMBL/GenBank/DDBJ databases">
        <authorList>
            <person name="Dougan E. K."/>
            <person name="Rhodes N."/>
            <person name="Thang M."/>
            <person name="Chan C."/>
        </authorList>
    </citation>
    <scope>NUCLEOTIDE SEQUENCE</scope>
</reference>
<organism evidence="2 3">
    <name type="scientific">Symbiodinium pilosum</name>
    <name type="common">Dinoflagellate</name>
    <dbReference type="NCBI Taxonomy" id="2952"/>
    <lineage>
        <taxon>Eukaryota</taxon>
        <taxon>Sar</taxon>
        <taxon>Alveolata</taxon>
        <taxon>Dinophyceae</taxon>
        <taxon>Suessiales</taxon>
        <taxon>Symbiodiniaceae</taxon>
        <taxon>Symbiodinium</taxon>
    </lineage>
</organism>
<proteinExistence type="predicted"/>
<evidence type="ECO:0000256" key="1">
    <source>
        <dbReference type="SAM" id="MobiDB-lite"/>
    </source>
</evidence>
<feature type="non-terminal residue" evidence="2">
    <location>
        <position position="1"/>
    </location>
</feature>
<name>A0A812XT42_SYMPI</name>
<sequence>KIPWVLAGKIFKLFQEANSNPPALSFGSWANALQAVLRSQGLYSKGPEIVEAIFKTFLPRAQEQLGITDEDARRQMTSVAGDGRKKSMGAAAFG</sequence>
<dbReference type="AlphaFoldDB" id="A0A812XT42"/>
<gene>
    <name evidence="2" type="primary">TIC32</name>
    <name evidence="2" type="ORF">SPIL2461_LOCUS21760</name>
</gene>
<dbReference type="OrthoDB" id="424075at2759"/>
<protein>
    <submittedName>
        <fullName evidence="2">TIC32 protein</fullName>
    </submittedName>
</protein>
<evidence type="ECO:0000313" key="3">
    <source>
        <dbReference type="Proteomes" id="UP000649617"/>
    </source>
</evidence>
<feature type="region of interest" description="Disordered" evidence="1">
    <location>
        <begin position="68"/>
        <end position="94"/>
    </location>
</feature>
<dbReference type="EMBL" id="CAJNIZ010046567">
    <property type="protein sequence ID" value="CAE7751460.1"/>
    <property type="molecule type" value="Genomic_DNA"/>
</dbReference>